<proteinExistence type="predicted"/>
<evidence type="ECO:0000256" key="4">
    <source>
        <dbReference type="ARBA" id="ARBA00022679"/>
    </source>
</evidence>
<keyword evidence="6" id="KW-0418">Kinase</keyword>
<dbReference type="InterPro" id="IPR011055">
    <property type="entry name" value="Dup_hybrid_motif"/>
</dbReference>
<dbReference type="GO" id="GO:0016301">
    <property type="term" value="F:kinase activity"/>
    <property type="evidence" value="ECO:0007669"/>
    <property type="project" value="UniProtKB-KW"/>
</dbReference>
<dbReference type="SUPFAM" id="SSF51261">
    <property type="entry name" value="Duplicated hybrid motif"/>
    <property type="match status" value="1"/>
</dbReference>
<dbReference type="GO" id="GO:0009401">
    <property type="term" value="P:phosphoenolpyruvate-dependent sugar phosphotransferase system"/>
    <property type="evidence" value="ECO:0007669"/>
    <property type="project" value="UniProtKB-KW"/>
</dbReference>
<keyword evidence="9" id="KW-1185">Reference proteome</keyword>
<evidence type="ECO:0000256" key="3">
    <source>
        <dbReference type="ARBA" id="ARBA00022597"/>
    </source>
</evidence>
<dbReference type="PANTHER" id="PTHR45008:SF1">
    <property type="entry name" value="PTS SYSTEM GLUCOSE-SPECIFIC EIIA COMPONENT"/>
    <property type="match status" value="1"/>
</dbReference>
<accession>A0AA37XG50</accession>
<evidence type="ECO:0000256" key="2">
    <source>
        <dbReference type="ARBA" id="ARBA00022448"/>
    </source>
</evidence>
<evidence type="ECO:0000256" key="6">
    <source>
        <dbReference type="ARBA" id="ARBA00022777"/>
    </source>
</evidence>
<dbReference type="PROSITE" id="PS51093">
    <property type="entry name" value="PTS_EIIA_TYPE_1"/>
    <property type="match status" value="1"/>
</dbReference>
<reference evidence="8" key="2">
    <citation type="submission" date="2023-02" db="EMBL/GenBank/DDBJ databases">
        <authorList>
            <person name="Sun Q."/>
            <person name="Mori K."/>
        </authorList>
    </citation>
    <scope>NUCLEOTIDE SEQUENCE</scope>
    <source>
        <strain evidence="8">NBRC 112290</strain>
    </source>
</reference>
<evidence type="ECO:0000313" key="8">
    <source>
        <dbReference type="EMBL" id="GMA32639.1"/>
    </source>
</evidence>
<evidence type="ECO:0000256" key="1">
    <source>
        <dbReference type="ARBA" id="ARBA00004496"/>
    </source>
</evidence>
<reference evidence="8" key="1">
    <citation type="journal article" date="2014" name="Int. J. Syst. Evol. Microbiol.">
        <title>Complete genome sequence of Corynebacterium casei LMG S-19264T (=DSM 44701T), isolated from a smear-ripened cheese.</title>
        <authorList>
            <consortium name="US DOE Joint Genome Institute (JGI-PGF)"/>
            <person name="Walter F."/>
            <person name="Albersmeier A."/>
            <person name="Kalinowski J."/>
            <person name="Ruckert C."/>
        </authorList>
    </citation>
    <scope>NUCLEOTIDE SEQUENCE</scope>
    <source>
        <strain evidence="8">NBRC 112290</strain>
    </source>
</reference>
<keyword evidence="2" id="KW-0813">Transport</keyword>
<dbReference type="Pfam" id="PF00358">
    <property type="entry name" value="PTS_EIIA_1"/>
    <property type="match status" value="1"/>
</dbReference>
<dbReference type="Gene3D" id="2.70.70.10">
    <property type="entry name" value="Glucose Permease (Domain IIA)"/>
    <property type="match status" value="1"/>
</dbReference>
<comment type="subcellular location">
    <subcellularLocation>
        <location evidence="1">Cytoplasm</location>
    </subcellularLocation>
</comment>
<keyword evidence="3 8" id="KW-0762">Sugar transport</keyword>
<dbReference type="Proteomes" id="UP001157161">
    <property type="component" value="Unassembled WGS sequence"/>
</dbReference>
<dbReference type="InterPro" id="IPR050890">
    <property type="entry name" value="PTS_EIIA_component"/>
</dbReference>
<dbReference type="GO" id="GO:0005737">
    <property type="term" value="C:cytoplasm"/>
    <property type="evidence" value="ECO:0007669"/>
    <property type="project" value="UniProtKB-SubCell"/>
</dbReference>
<keyword evidence="4" id="KW-0808">Transferase</keyword>
<dbReference type="RefSeq" id="WP_284251318.1">
    <property type="nucleotide sequence ID" value="NZ_BSUM01000001.1"/>
</dbReference>
<gene>
    <name evidence="8" type="ORF">GCM10025875_26310</name>
</gene>
<protein>
    <submittedName>
        <fullName evidence="8">PTS glucose transporter subunit IIA</fullName>
    </submittedName>
</protein>
<evidence type="ECO:0000256" key="5">
    <source>
        <dbReference type="ARBA" id="ARBA00022683"/>
    </source>
</evidence>
<name>A0AA37XG50_9MICO</name>
<dbReference type="PANTHER" id="PTHR45008">
    <property type="entry name" value="PTS SYSTEM GLUCOSE-SPECIFIC EIIA COMPONENT"/>
    <property type="match status" value="1"/>
</dbReference>
<organism evidence="8 9">
    <name type="scientific">Litorihabitans aurantiacus</name>
    <dbReference type="NCBI Taxonomy" id="1930061"/>
    <lineage>
        <taxon>Bacteria</taxon>
        <taxon>Bacillati</taxon>
        <taxon>Actinomycetota</taxon>
        <taxon>Actinomycetes</taxon>
        <taxon>Micrococcales</taxon>
        <taxon>Beutenbergiaceae</taxon>
        <taxon>Litorihabitans</taxon>
    </lineage>
</organism>
<comment type="caution">
    <text evidence="8">The sequence shown here is derived from an EMBL/GenBank/DDBJ whole genome shotgun (WGS) entry which is preliminary data.</text>
</comment>
<evidence type="ECO:0000313" key="9">
    <source>
        <dbReference type="Proteomes" id="UP001157161"/>
    </source>
</evidence>
<evidence type="ECO:0000259" key="7">
    <source>
        <dbReference type="PROSITE" id="PS51093"/>
    </source>
</evidence>
<sequence length="157" mass="15643">MTTPAATPIHAPLAGRVSALADVPDPVFAEGIMGEGAAIEPPDAVIDVVAPVSGTLLKVLPHAFVILTPAGWGVLVHLGIDTVRLEGAGFTVHVTQGDEIEAGAPVVTYDVPAVRAAGVATVVPVVPLEHTGAVALAEGLSPGDDVTPGSPFLTLTA</sequence>
<dbReference type="PROSITE" id="PS00371">
    <property type="entry name" value="PTS_EIIA_TYPE_1_HIS"/>
    <property type="match status" value="1"/>
</dbReference>
<dbReference type="InterPro" id="IPR001127">
    <property type="entry name" value="PTS_EIIA_1_perm"/>
</dbReference>
<dbReference type="AlphaFoldDB" id="A0AA37XG50"/>
<dbReference type="EMBL" id="BSUM01000001">
    <property type="protein sequence ID" value="GMA32639.1"/>
    <property type="molecule type" value="Genomic_DNA"/>
</dbReference>
<dbReference type="NCBIfam" id="TIGR00830">
    <property type="entry name" value="PTBA"/>
    <property type="match status" value="1"/>
</dbReference>
<keyword evidence="5" id="KW-0598">Phosphotransferase system</keyword>
<feature type="domain" description="PTS EIIA type-1" evidence="7">
    <location>
        <begin position="25"/>
        <end position="129"/>
    </location>
</feature>